<dbReference type="FunFam" id="2.170.150.20:FF:000001">
    <property type="entry name" value="Peptide methionine sulfoxide reductase MsrB"/>
    <property type="match status" value="1"/>
</dbReference>
<dbReference type="GO" id="GO:0030091">
    <property type="term" value="P:protein repair"/>
    <property type="evidence" value="ECO:0007669"/>
    <property type="project" value="InterPro"/>
</dbReference>
<comment type="cofactor">
    <cofactor evidence="6">
        <name>Zn(2+)</name>
        <dbReference type="ChEBI" id="CHEBI:29105"/>
    </cofactor>
    <text evidence="6">Binds 1 zinc ion per subunit.</text>
</comment>
<evidence type="ECO:0000256" key="6">
    <source>
        <dbReference type="RuleBase" id="RU365044"/>
    </source>
</evidence>
<feature type="domain" description="MsrB" evidence="8">
    <location>
        <begin position="47"/>
        <end position="169"/>
    </location>
</feature>
<dbReference type="Gene3D" id="2.170.150.20">
    <property type="entry name" value="Peptide methionine sulfoxide reductase"/>
    <property type="match status" value="1"/>
</dbReference>
<dbReference type="GO" id="GO:0005737">
    <property type="term" value="C:cytoplasm"/>
    <property type="evidence" value="ECO:0007669"/>
    <property type="project" value="TreeGrafter"/>
</dbReference>
<comment type="similarity">
    <text evidence="1 6">Belongs to the MsrB Met sulfoxide reductase family.</text>
</comment>
<dbReference type="InterPro" id="IPR002579">
    <property type="entry name" value="Met_Sox_Rdtase_MsrB_dom"/>
</dbReference>
<organism evidence="9 10">
    <name type="scientific">Tetranychus urticae</name>
    <name type="common">Two-spotted spider mite</name>
    <dbReference type="NCBI Taxonomy" id="32264"/>
    <lineage>
        <taxon>Eukaryota</taxon>
        <taxon>Metazoa</taxon>
        <taxon>Ecdysozoa</taxon>
        <taxon>Arthropoda</taxon>
        <taxon>Chelicerata</taxon>
        <taxon>Arachnida</taxon>
        <taxon>Acari</taxon>
        <taxon>Acariformes</taxon>
        <taxon>Trombidiformes</taxon>
        <taxon>Prostigmata</taxon>
        <taxon>Eleutherengona</taxon>
        <taxon>Raphignathae</taxon>
        <taxon>Tetranychoidea</taxon>
        <taxon>Tetranychidae</taxon>
        <taxon>Tetranychus</taxon>
    </lineage>
</organism>
<dbReference type="Proteomes" id="UP000015104">
    <property type="component" value="Unassembled WGS sequence"/>
</dbReference>
<dbReference type="STRING" id="32264.T1JZP7"/>
<dbReference type="EMBL" id="CAEY01001125">
    <property type="status" value="NOT_ANNOTATED_CDS"/>
    <property type="molecule type" value="Genomic_DNA"/>
</dbReference>
<keyword evidence="7" id="KW-0472">Membrane</keyword>
<dbReference type="EnsemblMetazoa" id="tetur03g04760.1">
    <property type="protein sequence ID" value="tetur03g04760.1"/>
    <property type="gene ID" value="tetur03g04760"/>
</dbReference>
<dbReference type="GO" id="GO:0046872">
    <property type="term" value="F:metal ion binding"/>
    <property type="evidence" value="ECO:0007669"/>
    <property type="project" value="UniProtKB-KW"/>
</dbReference>
<dbReference type="PANTHER" id="PTHR10173:SF52">
    <property type="entry name" value="METHIONINE-R-SULFOXIDE REDUCTASE B1"/>
    <property type="match status" value="1"/>
</dbReference>
<evidence type="ECO:0000313" key="9">
    <source>
        <dbReference type="EnsemblMetazoa" id="tetur03g04760.1"/>
    </source>
</evidence>
<comment type="catalytic activity">
    <reaction evidence="5 6">
        <text>L-methionyl-[protein] + [thioredoxin]-disulfide + H2O = L-methionyl-(R)-S-oxide-[protein] + [thioredoxin]-dithiol</text>
        <dbReference type="Rhea" id="RHEA:24164"/>
        <dbReference type="Rhea" id="RHEA-COMP:10698"/>
        <dbReference type="Rhea" id="RHEA-COMP:10700"/>
        <dbReference type="Rhea" id="RHEA-COMP:12313"/>
        <dbReference type="Rhea" id="RHEA-COMP:12314"/>
        <dbReference type="ChEBI" id="CHEBI:15377"/>
        <dbReference type="ChEBI" id="CHEBI:16044"/>
        <dbReference type="ChEBI" id="CHEBI:29950"/>
        <dbReference type="ChEBI" id="CHEBI:45764"/>
        <dbReference type="ChEBI" id="CHEBI:50058"/>
        <dbReference type="EC" id="1.8.4.12"/>
    </reaction>
</comment>
<reference evidence="10" key="1">
    <citation type="submission" date="2011-08" db="EMBL/GenBank/DDBJ databases">
        <authorList>
            <person name="Rombauts S."/>
        </authorList>
    </citation>
    <scope>NUCLEOTIDE SEQUENCE</scope>
    <source>
        <strain evidence="10">London</strain>
    </source>
</reference>
<dbReference type="AlphaFoldDB" id="T1JZP7"/>
<dbReference type="NCBIfam" id="TIGR00357">
    <property type="entry name" value="peptide-methionine (R)-S-oxide reductase MsrB"/>
    <property type="match status" value="1"/>
</dbReference>
<name>T1JZP7_TETUR</name>
<dbReference type="GO" id="GO:0033743">
    <property type="term" value="F:peptide-methionine (R)-S-oxide reductase activity"/>
    <property type="evidence" value="ECO:0007669"/>
    <property type="project" value="UniProtKB-EC"/>
</dbReference>
<evidence type="ECO:0000256" key="1">
    <source>
        <dbReference type="ARBA" id="ARBA00007174"/>
    </source>
</evidence>
<evidence type="ECO:0000256" key="5">
    <source>
        <dbReference type="ARBA" id="ARBA00048488"/>
    </source>
</evidence>
<keyword evidence="10" id="KW-1185">Reference proteome</keyword>
<evidence type="ECO:0000256" key="4">
    <source>
        <dbReference type="ARBA" id="ARBA00023002"/>
    </source>
</evidence>
<evidence type="ECO:0000256" key="2">
    <source>
        <dbReference type="ARBA" id="ARBA00022723"/>
    </source>
</evidence>
<keyword evidence="7" id="KW-1133">Transmembrane helix</keyword>
<keyword evidence="2 6" id="KW-0479">Metal-binding</keyword>
<proteinExistence type="inferred from homology"/>
<dbReference type="InterPro" id="IPR028427">
    <property type="entry name" value="Met_Sox_Rdtase_MsrB"/>
</dbReference>
<evidence type="ECO:0000256" key="7">
    <source>
        <dbReference type="SAM" id="Phobius"/>
    </source>
</evidence>
<dbReference type="InterPro" id="IPR011057">
    <property type="entry name" value="Mss4-like_sf"/>
</dbReference>
<sequence>MISRAGLINLFRCNSFKVYRYLSTSKGINNMGDSQGASGEPEFKVDKESLKSRLTDIQYRVTQEADTEMPFTGEYLKLKDNGMYACLICESELFSSNTKYDSGCGWPAFFDVIDKTKVKLTVDKSLGMVRTEVTCAKCNAHLGHVFDDGPKPTGVRYCINSPPSLQIRGKQNILIFTLLILTRQMIFCVLYAYITK</sequence>
<evidence type="ECO:0000259" key="8">
    <source>
        <dbReference type="PROSITE" id="PS51790"/>
    </source>
</evidence>
<protein>
    <recommendedName>
        <fullName evidence="6">Peptide-methionine (R)-S-oxide reductase</fullName>
        <ecNumber evidence="6">1.8.4.12</ecNumber>
    </recommendedName>
</protein>
<keyword evidence="7" id="KW-0812">Transmembrane</keyword>
<evidence type="ECO:0000256" key="3">
    <source>
        <dbReference type="ARBA" id="ARBA00022833"/>
    </source>
</evidence>
<accession>T1JZP7</accession>
<dbReference type="PROSITE" id="PS51790">
    <property type="entry name" value="MSRB"/>
    <property type="match status" value="1"/>
</dbReference>
<dbReference type="Pfam" id="PF01641">
    <property type="entry name" value="SelR"/>
    <property type="match status" value="1"/>
</dbReference>
<dbReference type="PANTHER" id="PTHR10173">
    <property type="entry name" value="METHIONINE SULFOXIDE REDUCTASE"/>
    <property type="match status" value="1"/>
</dbReference>
<feature type="transmembrane region" description="Helical" evidence="7">
    <location>
        <begin position="173"/>
        <end position="194"/>
    </location>
</feature>
<keyword evidence="3 6" id="KW-0862">Zinc</keyword>
<comment type="function">
    <text evidence="6">Methionine-sulfoxide reductase that specifically reduces methionine (R)-sulfoxide back to methionine. While in many cases methionine oxidation is the result of random oxidation following oxidative stress, methionine oxidation is also a post-translational modification that takes place on specific residues.</text>
</comment>
<dbReference type="EC" id="1.8.4.12" evidence="6"/>
<dbReference type="GO" id="GO:0006979">
    <property type="term" value="P:response to oxidative stress"/>
    <property type="evidence" value="ECO:0007669"/>
    <property type="project" value="InterPro"/>
</dbReference>
<dbReference type="HOGENOM" id="CLU_031040_8_5_1"/>
<dbReference type="SUPFAM" id="SSF51316">
    <property type="entry name" value="Mss4-like"/>
    <property type="match status" value="1"/>
</dbReference>
<reference evidence="9" key="2">
    <citation type="submission" date="2015-06" db="UniProtKB">
        <authorList>
            <consortium name="EnsemblMetazoa"/>
        </authorList>
    </citation>
    <scope>IDENTIFICATION</scope>
</reference>
<evidence type="ECO:0000313" key="10">
    <source>
        <dbReference type="Proteomes" id="UP000015104"/>
    </source>
</evidence>
<keyword evidence="4 6" id="KW-0560">Oxidoreductase</keyword>